<dbReference type="Proteomes" id="UP000823405">
    <property type="component" value="Unassembled WGS sequence"/>
</dbReference>
<keyword evidence="10 12" id="KW-0408">Iron</keyword>
<evidence type="ECO:0000313" key="14">
    <source>
        <dbReference type="Proteomes" id="UP000823405"/>
    </source>
</evidence>
<comment type="caution">
    <text evidence="13">The sequence shown here is derived from an EMBL/GenBank/DDBJ whole genome shotgun (WGS) entry which is preliminary data.</text>
</comment>
<dbReference type="GO" id="GO:0005739">
    <property type="term" value="C:mitochondrion"/>
    <property type="evidence" value="ECO:0007669"/>
    <property type="project" value="TreeGrafter"/>
</dbReference>
<protein>
    <recommendedName>
        <fullName evidence="12">Alternative oxidase</fullName>
        <ecNumber evidence="12">1.-.-.-</ecNumber>
    </recommendedName>
</protein>
<dbReference type="EMBL" id="JAAAIN010001393">
    <property type="protein sequence ID" value="KAG0303545.1"/>
    <property type="molecule type" value="Genomic_DNA"/>
</dbReference>
<accession>A0A9P6UIZ4</accession>
<dbReference type="AlphaFoldDB" id="A0A9P6UIZ4"/>
<name>A0A9P6UIZ4_9FUNG</name>
<dbReference type="Gene3D" id="1.20.1260.140">
    <property type="entry name" value="Alternative oxidase"/>
    <property type="match status" value="1"/>
</dbReference>
<keyword evidence="4 12" id="KW-0679">Respiratory chain</keyword>
<dbReference type="PANTHER" id="PTHR31803:SF3">
    <property type="entry name" value="ALTERNATIVE OXIDASE"/>
    <property type="match status" value="1"/>
</dbReference>
<evidence type="ECO:0000256" key="8">
    <source>
        <dbReference type="ARBA" id="ARBA00022989"/>
    </source>
</evidence>
<evidence type="ECO:0000256" key="3">
    <source>
        <dbReference type="ARBA" id="ARBA00022448"/>
    </source>
</evidence>
<keyword evidence="5 12" id="KW-0812">Transmembrane</keyword>
<evidence type="ECO:0000256" key="7">
    <source>
        <dbReference type="ARBA" id="ARBA00022982"/>
    </source>
</evidence>
<dbReference type="EC" id="1.-.-.-" evidence="12"/>
<evidence type="ECO:0000313" key="13">
    <source>
        <dbReference type="EMBL" id="KAG0303545.1"/>
    </source>
</evidence>
<keyword evidence="8" id="KW-1133">Transmembrane helix</keyword>
<dbReference type="OrthoDB" id="16906at2759"/>
<dbReference type="GO" id="GO:0010230">
    <property type="term" value="P:alternative respiration"/>
    <property type="evidence" value="ECO:0007669"/>
    <property type="project" value="TreeGrafter"/>
</dbReference>
<dbReference type="GO" id="GO:0046872">
    <property type="term" value="F:metal ion binding"/>
    <property type="evidence" value="ECO:0007669"/>
    <property type="project" value="UniProtKB-UniRule"/>
</dbReference>
<keyword evidence="9 12" id="KW-0560">Oxidoreductase</keyword>
<dbReference type="GO" id="GO:0016020">
    <property type="term" value="C:membrane"/>
    <property type="evidence" value="ECO:0007669"/>
    <property type="project" value="UniProtKB-SubCell"/>
</dbReference>
<dbReference type="CDD" id="cd01053">
    <property type="entry name" value="AOX"/>
    <property type="match status" value="1"/>
</dbReference>
<evidence type="ECO:0000256" key="6">
    <source>
        <dbReference type="ARBA" id="ARBA00022723"/>
    </source>
</evidence>
<dbReference type="GO" id="GO:0098803">
    <property type="term" value="C:respiratory chain complex"/>
    <property type="evidence" value="ECO:0007669"/>
    <property type="project" value="UniProtKB-UniRule"/>
</dbReference>
<evidence type="ECO:0000256" key="10">
    <source>
        <dbReference type="ARBA" id="ARBA00023004"/>
    </source>
</evidence>
<keyword evidence="11 12" id="KW-0472">Membrane</keyword>
<evidence type="ECO:0000256" key="9">
    <source>
        <dbReference type="ARBA" id="ARBA00023002"/>
    </source>
</evidence>
<dbReference type="Pfam" id="PF01786">
    <property type="entry name" value="AOX"/>
    <property type="match status" value="1"/>
</dbReference>
<evidence type="ECO:0000256" key="11">
    <source>
        <dbReference type="ARBA" id="ARBA00023136"/>
    </source>
</evidence>
<evidence type="ECO:0000256" key="4">
    <source>
        <dbReference type="ARBA" id="ARBA00022660"/>
    </source>
</evidence>
<keyword evidence="3" id="KW-0813">Transport</keyword>
<gene>
    <name evidence="13" type="primary">AOX1</name>
    <name evidence="13" type="ORF">BGZ97_001859</name>
</gene>
<organism evidence="13 14">
    <name type="scientific">Linnemannia gamsii</name>
    <dbReference type="NCBI Taxonomy" id="64522"/>
    <lineage>
        <taxon>Eukaryota</taxon>
        <taxon>Fungi</taxon>
        <taxon>Fungi incertae sedis</taxon>
        <taxon>Mucoromycota</taxon>
        <taxon>Mortierellomycotina</taxon>
        <taxon>Mortierellomycetes</taxon>
        <taxon>Mortierellales</taxon>
        <taxon>Mortierellaceae</taxon>
        <taxon>Linnemannia</taxon>
    </lineage>
</organism>
<comment type="cofactor">
    <cofactor evidence="12">
        <name>Fe cation</name>
        <dbReference type="ChEBI" id="CHEBI:24875"/>
    </cofactor>
    <text evidence="12">Binds 2 iron ions per subunit.</text>
</comment>
<keyword evidence="14" id="KW-1185">Reference proteome</keyword>
<dbReference type="GO" id="GO:0009916">
    <property type="term" value="F:alternative oxidase activity"/>
    <property type="evidence" value="ECO:0007669"/>
    <property type="project" value="UniProtKB-UniRule"/>
</dbReference>
<evidence type="ECO:0000256" key="1">
    <source>
        <dbReference type="ARBA" id="ARBA00004370"/>
    </source>
</evidence>
<comment type="similarity">
    <text evidence="2 12">Belongs to the alternative oxidase family.</text>
</comment>
<keyword evidence="7 12" id="KW-0249">Electron transport</keyword>
<evidence type="ECO:0000256" key="12">
    <source>
        <dbReference type="RuleBase" id="RU003779"/>
    </source>
</evidence>
<comment type="subcellular location">
    <subcellularLocation>
        <location evidence="1">Membrane</location>
    </subcellularLocation>
</comment>
<evidence type="ECO:0000256" key="5">
    <source>
        <dbReference type="ARBA" id="ARBA00022692"/>
    </source>
</evidence>
<keyword evidence="6 12" id="KW-0479">Metal-binding</keyword>
<evidence type="ECO:0000256" key="2">
    <source>
        <dbReference type="ARBA" id="ARBA00008388"/>
    </source>
</evidence>
<dbReference type="PANTHER" id="PTHR31803">
    <property type="entry name" value="ALTERNATIVE OXIDASE"/>
    <property type="match status" value="1"/>
</dbReference>
<sequence>MSSFATIRTSLAHSQQPSAAATKAVKSLFLQQQGSNSQRYLSTTTSSFATFARPCSIITPASTIRYRQETAPSATAQQSTKRTFSLFSRNSSSSDTLAAAKAEEASRIPKAVQNDIPEALLHETHPKPMLDEFMGKKRLTTKDLEAIPIDLQYHREPANVSDWVAYQTVKAMRIPTDIFFRTKYIHRVVALETVAAVPGMVAGMLRHLRSLRRCSHDGGWISHLLHEAENERMHLLTWMKVSQPTLFERALVTAVQGVFFNVFFALYMMSDKTAHRVVGYLEEQAVISYTHMLDEIDNGVLENGPAPKIAIDYWNLEENATVRDVCLAIRLDENVHMLTNHHLSDRLALKQEDLRVDIHKLQEERGMIPTQNAEKVWTKGNKY</sequence>
<dbReference type="InterPro" id="IPR038659">
    <property type="entry name" value="AOX_sf"/>
</dbReference>
<reference evidence="13" key="1">
    <citation type="journal article" date="2020" name="Fungal Divers.">
        <title>Resolving the Mortierellaceae phylogeny through synthesis of multi-gene phylogenetics and phylogenomics.</title>
        <authorList>
            <person name="Vandepol N."/>
            <person name="Liber J."/>
            <person name="Desiro A."/>
            <person name="Na H."/>
            <person name="Kennedy M."/>
            <person name="Barry K."/>
            <person name="Grigoriev I.V."/>
            <person name="Miller A.N."/>
            <person name="O'Donnell K."/>
            <person name="Stajich J.E."/>
            <person name="Bonito G."/>
        </authorList>
    </citation>
    <scope>NUCLEOTIDE SEQUENCE</scope>
    <source>
        <strain evidence="13">NVP60</strain>
    </source>
</reference>
<dbReference type="InterPro" id="IPR002680">
    <property type="entry name" value="AOX"/>
</dbReference>
<proteinExistence type="inferred from homology"/>